<evidence type="ECO:0000313" key="1">
    <source>
        <dbReference type="EMBL" id="KRL43465.1"/>
    </source>
</evidence>
<gene>
    <name evidence="1" type="ORF">FD29_GL000924</name>
</gene>
<dbReference type="EMBL" id="AZEZ01000083">
    <property type="protein sequence ID" value="KRL43465.1"/>
    <property type="molecule type" value="Genomic_DNA"/>
</dbReference>
<dbReference type="AlphaFoldDB" id="A0A0R1QFU4"/>
<organism evidence="1 2">
    <name type="scientific">Companilactobacillus mindensis DSM 14500</name>
    <dbReference type="NCBI Taxonomy" id="1423770"/>
    <lineage>
        <taxon>Bacteria</taxon>
        <taxon>Bacillati</taxon>
        <taxon>Bacillota</taxon>
        <taxon>Bacilli</taxon>
        <taxon>Lactobacillales</taxon>
        <taxon>Lactobacillaceae</taxon>
        <taxon>Companilactobacillus</taxon>
    </lineage>
</organism>
<reference evidence="1 2" key="1">
    <citation type="journal article" date="2015" name="Genome Announc.">
        <title>Expanding the biotechnology potential of lactobacilli through comparative genomics of 213 strains and associated genera.</title>
        <authorList>
            <person name="Sun Z."/>
            <person name="Harris H.M."/>
            <person name="McCann A."/>
            <person name="Guo C."/>
            <person name="Argimon S."/>
            <person name="Zhang W."/>
            <person name="Yang X."/>
            <person name="Jeffery I.B."/>
            <person name="Cooney J.C."/>
            <person name="Kagawa T.F."/>
            <person name="Liu W."/>
            <person name="Song Y."/>
            <person name="Salvetti E."/>
            <person name="Wrobel A."/>
            <person name="Rasinkangas P."/>
            <person name="Parkhill J."/>
            <person name="Rea M.C."/>
            <person name="O'Sullivan O."/>
            <person name="Ritari J."/>
            <person name="Douillard F.P."/>
            <person name="Paul Ross R."/>
            <person name="Yang R."/>
            <person name="Briner A.E."/>
            <person name="Felis G.E."/>
            <person name="de Vos W.M."/>
            <person name="Barrangou R."/>
            <person name="Klaenhammer T.R."/>
            <person name="Caufield P.W."/>
            <person name="Cui Y."/>
            <person name="Zhang H."/>
            <person name="O'Toole P.W."/>
        </authorList>
    </citation>
    <scope>NUCLEOTIDE SEQUENCE [LARGE SCALE GENOMIC DNA]</scope>
    <source>
        <strain evidence="1 2">DSM 14500</strain>
    </source>
</reference>
<accession>A0A0R1QFU4</accession>
<protein>
    <submittedName>
        <fullName evidence="1">Uncharacterized protein</fullName>
    </submittedName>
</protein>
<name>A0A0R1QFU4_9LACO</name>
<sequence>MVLVCTLALVVIYLLSPGNKVVGGIRGTQMSLVTKAKQKTAAEFKRERKDYAYVSFDNLYSNTSLYYGTKVYQTGHIKNLDMEHKYLLVALDGNDQSRTIKLKYNVTNFAREDVELKESDPIKFYGRVLTTDSYVNEKGRDISRPVISADFIQLKNNKQGENYGVI</sequence>
<dbReference type="PATRIC" id="fig|1423770.3.peg.953"/>
<proteinExistence type="predicted"/>
<keyword evidence="2" id="KW-1185">Reference proteome</keyword>
<dbReference type="Proteomes" id="UP000050872">
    <property type="component" value="Unassembled WGS sequence"/>
</dbReference>
<comment type="caution">
    <text evidence="1">The sequence shown here is derived from an EMBL/GenBank/DDBJ whole genome shotgun (WGS) entry which is preliminary data.</text>
</comment>
<evidence type="ECO:0000313" key="2">
    <source>
        <dbReference type="Proteomes" id="UP000050872"/>
    </source>
</evidence>